<comment type="caution">
    <text evidence="2">The sequence shown here is derived from an EMBL/GenBank/DDBJ whole genome shotgun (WGS) entry which is preliminary data.</text>
</comment>
<keyword evidence="3" id="KW-1185">Reference proteome</keyword>
<gene>
    <name evidence="2" type="ORF">O181_107505</name>
</gene>
<evidence type="ECO:0000313" key="3">
    <source>
        <dbReference type="Proteomes" id="UP000765509"/>
    </source>
</evidence>
<protein>
    <submittedName>
        <fullName evidence="2">Uncharacterized protein</fullName>
    </submittedName>
</protein>
<evidence type="ECO:0000256" key="1">
    <source>
        <dbReference type="SAM" id="MobiDB-lite"/>
    </source>
</evidence>
<feature type="compositionally biased region" description="Polar residues" evidence="1">
    <location>
        <begin position="91"/>
        <end position="103"/>
    </location>
</feature>
<dbReference type="EMBL" id="AVOT02081440">
    <property type="protein sequence ID" value="MBW0567790.1"/>
    <property type="molecule type" value="Genomic_DNA"/>
</dbReference>
<dbReference type="AlphaFoldDB" id="A0A9Q3JUK2"/>
<reference evidence="2" key="1">
    <citation type="submission" date="2021-03" db="EMBL/GenBank/DDBJ databases">
        <title>Draft genome sequence of rust myrtle Austropuccinia psidii MF-1, a brazilian biotype.</title>
        <authorList>
            <person name="Quecine M.C."/>
            <person name="Pachon D.M.R."/>
            <person name="Bonatelli M.L."/>
            <person name="Correr F.H."/>
            <person name="Franceschini L.M."/>
            <person name="Leite T.F."/>
            <person name="Margarido G.R.A."/>
            <person name="Almeida C.A."/>
            <person name="Ferrarezi J.A."/>
            <person name="Labate C.A."/>
        </authorList>
    </citation>
    <scope>NUCLEOTIDE SEQUENCE</scope>
    <source>
        <strain evidence="2">MF-1</strain>
    </source>
</reference>
<feature type="region of interest" description="Disordered" evidence="1">
    <location>
        <begin position="80"/>
        <end position="122"/>
    </location>
</feature>
<accession>A0A9Q3JUK2</accession>
<organism evidence="2 3">
    <name type="scientific">Austropuccinia psidii MF-1</name>
    <dbReference type="NCBI Taxonomy" id="1389203"/>
    <lineage>
        <taxon>Eukaryota</taxon>
        <taxon>Fungi</taxon>
        <taxon>Dikarya</taxon>
        <taxon>Basidiomycota</taxon>
        <taxon>Pucciniomycotina</taxon>
        <taxon>Pucciniomycetes</taxon>
        <taxon>Pucciniales</taxon>
        <taxon>Sphaerophragmiaceae</taxon>
        <taxon>Austropuccinia</taxon>
    </lineage>
</organism>
<evidence type="ECO:0000313" key="2">
    <source>
        <dbReference type="EMBL" id="MBW0567790.1"/>
    </source>
</evidence>
<dbReference type="Proteomes" id="UP000765509">
    <property type="component" value="Unassembled WGS sequence"/>
</dbReference>
<sequence length="122" mass="13741">MEHGQQDVQSGIPLGRTWRKLQEDIFERDTLQKPYVSHQRMESTKTVQTPGGEARATRIIENQAIIQAIDQQLNRTGPTLIPLGSKGVDQPNYSLDSHHSGISRSVAKSHHSSKFQGDSRRR</sequence>
<name>A0A9Q3JUK2_9BASI</name>
<proteinExistence type="predicted"/>